<dbReference type="Gene3D" id="2.40.50.1020">
    <property type="entry name" value="LytTr DNA-binding domain"/>
    <property type="match status" value="1"/>
</dbReference>
<dbReference type="AlphaFoldDB" id="A0A7M1XJT9"/>
<feature type="modified residue" description="4-aspartylphosphate" evidence="1">
    <location>
        <position position="57"/>
    </location>
</feature>
<evidence type="ECO:0000313" key="5">
    <source>
        <dbReference type="Proteomes" id="UP000593591"/>
    </source>
</evidence>
<dbReference type="InterPro" id="IPR011006">
    <property type="entry name" value="CheY-like_superfamily"/>
</dbReference>
<dbReference type="SUPFAM" id="SSF52172">
    <property type="entry name" value="CheY-like"/>
    <property type="match status" value="1"/>
</dbReference>
<dbReference type="InterPro" id="IPR007492">
    <property type="entry name" value="LytTR_DNA-bd_dom"/>
</dbReference>
<dbReference type="EMBL" id="CP031517">
    <property type="protein sequence ID" value="QOS39717.1"/>
    <property type="molecule type" value="Genomic_DNA"/>
</dbReference>
<evidence type="ECO:0000259" key="2">
    <source>
        <dbReference type="PROSITE" id="PS50110"/>
    </source>
</evidence>
<dbReference type="KEGG" id="trc:DYE49_04255"/>
<evidence type="ECO:0000256" key="1">
    <source>
        <dbReference type="PROSITE-ProRule" id="PRU00169"/>
    </source>
</evidence>
<keyword evidence="4" id="KW-0238">DNA-binding</keyword>
<gene>
    <name evidence="4" type="ORF">DYE49_04255</name>
</gene>
<accession>A0A7M1XJT9</accession>
<dbReference type="Proteomes" id="UP000593591">
    <property type="component" value="Chromosome"/>
</dbReference>
<dbReference type="Pfam" id="PF00072">
    <property type="entry name" value="Response_reg"/>
    <property type="match status" value="1"/>
</dbReference>
<dbReference type="PANTHER" id="PTHR37299:SF1">
    <property type="entry name" value="STAGE 0 SPORULATION PROTEIN A HOMOLOG"/>
    <property type="match status" value="1"/>
</dbReference>
<protein>
    <submittedName>
        <fullName evidence="4">DNA-binding response regulator</fullName>
    </submittedName>
</protein>
<dbReference type="SMART" id="SM00448">
    <property type="entry name" value="REC"/>
    <property type="match status" value="1"/>
</dbReference>
<dbReference type="SMART" id="SM00850">
    <property type="entry name" value="LytTR"/>
    <property type="match status" value="1"/>
</dbReference>
<dbReference type="InterPro" id="IPR001789">
    <property type="entry name" value="Sig_transdc_resp-reg_receiver"/>
</dbReference>
<sequence>MFKIAIVENEPSQIHETTEMINRYFQAKNIPYEIQAFNNGYDFLESDASSFELVFMDIDMPGINGMETAMKFRQKGFTSNIIFVTNLPQYAIEGYKVSALDFILKPMTFADFSLAMNRVIKSFKQENVGQFILTIKGVTKKFQPEEVNYFEMVKHDVAIYLSSGEKVVFRSSISKIEKVLSPEVYLKCNSGCIVNIRKIKSIDGDVLLLENDERVFVSRSHKKEVLMKLNMLFSNSVLPKS</sequence>
<proteinExistence type="predicted"/>
<feature type="domain" description="Response regulatory" evidence="2">
    <location>
        <begin position="3"/>
        <end position="120"/>
    </location>
</feature>
<dbReference type="Gene3D" id="3.40.50.2300">
    <property type="match status" value="1"/>
</dbReference>
<reference evidence="4 5" key="1">
    <citation type="submission" date="2018-08" db="EMBL/GenBank/DDBJ databases">
        <title>The first complete genome of Treponema rectale (CHPAT), a commensal spirochete of the bovine rectum.</title>
        <authorList>
            <person name="Staton G.J."/>
            <person name="Clegg S.R."/>
            <person name="Carter S.D."/>
            <person name="Radford A.D."/>
            <person name="Darby A."/>
            <person name="Hall N."/>
            <person name="Birtles R.J."/>
            <person name="Evans N.J."/>
        </authorList>
    </citation>
    <scope>NUCLEOTIDE SEQUENCE [LARGE SCALE GENOMIC DNA]</scope>
    <source>
        <strain evidence="4 5">CHPA</strain>
    </source>
</reference>
<dbReference type="InterPro" id="IPR046947">
    <property type="entry name" value="LytR-like"/>
</dbReference>
<dbReference type="Pfam" id="PF04397">
    <property type="entry name" value="LytTR"/>
    <property type="match status" value="1"/>
</dbReference>
<dbReference type="GO" id="GO:0003677">
    <property type="term" value="F:DNA binding"/>
    <property type="evidence" value="ECO:0007669"/>
    <property type="project" value="UniProtKB-KW"/>
</dbReference>
<organism evidence="4 5">
    <name type="scientific">Treponema rectale</name>
    <dbReference type="NCBI Taxonomy" id="744512"/>
    <lineage>
        <taxon>Bacteria</taxon>
        <taxon>Pseudomonadati</taxon>
        <taxon>Spirochaetota</taxon>
        <taxon>Spirochaetia</taxon>
        <taxon>Spirochaetales</taxon>
        <taxon>Treponemataceae</taxon>
        <taxon>Treponema</taxon>
    </lineage>
</organism>
<dbReference type="GO" id="GO:0000156">
    <property type="term" value="F:phosphorelay response regulator activity"/>
    <property type="evidence" value="ECO:0007669"/>
    <property type="project" value="InterPro"/>
</dbReference>
<dbReference type="PROSITE" id="PS50930">
    <property type="entry name" value="HTH_LYTTR"/>
    <property type="match status" value="1"/>
</dbReference>
<keyword evidence="1" id="KW-0597">Phosphoprotein</keyword>
<name>A0A7M1XJT9_9SPIR</name>
<feature type="domain" description="HTH LytTR-type" evidence="3">
    <location>
        <begin position="131"/>
        <end position="231"/>
    </location>
</feature>
<evidence type="ECO:0000259" key="3">
    <source>
        <dbReference type="PROSITE" id="PS50930"/>
    </source>
</evidence>
<evidence type="ECO:0000313" key="4">
    <source>
        <dbReference type="EMBL" id="QOS39717.1"/>
    </source>
</evidence>
<dbReference type="PANTHER" id="PTHR37299">
    <property type="entry name" value="TRANSCRIPTIONAL REGULATOR-RELATED"/>
    <property type="match status" value="1"/>
</dbReference>
<dbReference type="PROSITE" id="PS50110">
    <property type="entry name" value="RESPONSE_REGULATORY"/>
    <property type="match status" value="1"/>
</dbReference>